<dbReference type="GO" id="GO:0015627">
    <property type="term" value="C:type II protein secretion system complex"/>
    <property type="evidence" value="ECO:0007669"/>
    <property type="project" value="InterPro"/>
</dbReference>
<evidence type="ECO:0000313" key="7">
    <source>
        <dbReference type="EMBL" id="PIS41232.1"/>
    </source>
</evidence>
<dbReference type="NCBIfam" id="TIGR02532">
    <property type="entry name" value="IV_pilin_GFxxxE"/>
    <property type="match status" value="1"/>
</dbReference>
<evidence type="ECO:0000256" key="1">
    <source>
        <dbReference type="ARBA" id="ARBA00004167"/>
    </source>
</evidence>
<evidence type="ECO:0000313" key="8">
    <source>
        <dbReference type="Proteomes" id="UP000228711"/>
    </source>
</evidence>
<evidence type="ECO:0000256" key="6">
    <source>
        <dbReference type="SAM" id="Phobius"/>
    </source>
</evidence>
<dbReference type="PROSITE" id="PS00409">
    <property type="entry name" value="PROKAR_NTER_METHYL"/>
    <property type="match status" value="1"/>
</dbReference>
<gene>
    <name evidence="7" type="ORF">COT25_04205</name>
</gene>
<dbReference type="InterPro" id="IPR045584">
    <property type="entry name" value="Pilin-like"/>
</dbReference>
<feature type="transmembrane region" description="Helical" evidence="6">
    <location>
        <begin position="12"/>
        <end position="36"/>
    </location>
</feature>
<evidence type="ECO:0000256" key="4">
    <source>
        <dbReference type="ARBA" id="ARBA00022989"/>
    </source>
</evidence>
<dbReference type="InterPro" id="IPR012902">
    <property type="entry name" value="N_methyl_site"/>
</dbReference>
<dbReference type="PRINTS" id="PR00813">
    <property type="entry name" value="BCTERIALGSPG"/>
</dbReference>
<dbReference type="AlphaFoldDB" id="A0A2H0YU08"/>
<keyword evidence="2" id="KW-0488">Methylation</keyword>
<dbReference type="Proteomes" id="UP000228711">
    <property type="component" value="Unassembled WGS sequence"/>
</dbReference>
<dbReference type="GO" id="GO:0016020">
    <property type="term" value="C:membrane"/>
    <property type="evidence" value="ECO:0007669"/>
    <property type="project" value="UniProtKB-SubCell"/>
</dbReference>
<evidence type="ECO:0008006" key="9">
    <source>
        <dbReference type="Google" id="ProtNLM"/>
    </source>
</evidence>
<name>A0A2H0YU08_9BACT</name>
<reference evidence="8" key="1">
    <citation type="submission" date="2017-09" db="EMBL/GenBank/DDBJ databases">
        <title>Depth-based differentiation of microbial function through sediment-hosted aquifers and enrichment of novel symbionts in the deep terrestrial subsurface.</title>
        <authorList>
            <person name="Probst A.J."/>
            <person name="Ladd B."/>
            <person name="Jarett J.K."/>
            <person name="Geller-Mcgrath D.E."/>
            <person name="Sieber C.M.K."/>
            <person name="Emerson J.B."/>
            <person name="Anantharaman K."/>
            <person name="Thomas B.C."/>
            <person name="Malmstrom R."/>
            <person name="Stieglmeier M."/>
            <person name="Klingl A."/>
            <person name="Woyke T."/>
            <person name="Ryan C.M."/>
            <person name="Banfield J.F."/>
        </authorList>
    </citation>
    <scope>NUCLEOTIDE SEQUENCE [LARGE SCALE GENOMIC DNA]</scope>
</reference>
<evidence type="ECO:0000256" key="3">
    <source>
        <dbReference type="ARBA" id="ARBA00022692"/>
    </source>
</evidence>
<dbReference type="PANTHER" id="PTHR30093:SF44">
    <property type="entry name" value="TYPE II SECRETION SYSTEM CORE PROTEIN G"/>
    <property type="match status" value="1"/>
</dbReference>
<accession>A0A2H0YU08</accession>
<evidence type="ECO:0000256" key="2">
    <source>
        <dbReference type="ARBA" id="ARBA00022481"/>
    </source>
</evidence>
<dbReference type="PANTHER" id="PTHR30093">
    <property type="entry name" value="GENERAL SECRETION PATHWAY PROTEIN G"/>
    <property type="match status" value="1"/>
</dbReference>
<protein>
    <recommendedName>
        <fullName evidence="9">Type II secretion system protein GspG C-terminal domain-containing protein</fullName>
    </recommendedName>
</protein>
<comment type="subcellular location">
    <subcellularLocation>
        <location evidence="1">Membrane</location>
        <topology evidence="1">Single-pass membrane protein</topology>
    </subcellularLocation>
</comment>
<sequence>MTHVQTKKGFTLIELLVVIAIIAILSAIGLVALNGAREKARDAQRRSDIAQIRTALSLYYDDNGSTYPVTVTGDTVTSVDRSENSAGEQATGYGADNVFSGDATTCVAAGDDVAAGGYGVLSQCGALTTNYLAQTLKGPTAGSNSGTDDTHDYYGYVDNNAIVGGSATDYVVSTQLEAAGGTNFYAINASGTVTDILDAETSSADCSVSPCGY</sequence>
<keyword evidence="4 6" id="KW-1133">Transmembrane helix</keyword>
<dbReference type="EMBL" id="PEXV01000138">
    <property type="protein sequence ID" value="PIS41232.1"/>
    <property type="molecule type" value="Genomic_DNA"/>
</dbReference>
<keyword evidence="3 6" id="KW-0812">Transmembrane</keyword>
<dbReference type="SUPFAM" id="SSF54523">
    <property type="entry name" value="Pili subunits"/>
    <property type="match status" value="1"/>
</dbReference>
<dbReference type="Gene3D" id="3.30.700.10">
    <property type="entry name" value="Glycoprotein, Type 4 Pilin"/>
    <property type="match status" value="1"/>
</dbReference>
<dbReference type="Pfam" id="PF07963">
    <property type="entry name" value="N_methyl"/>
    <property type="match status" value="1"/>
</dbReference>
<evidence type="ECO:0000256" key="5">
    <source>
        <dbReference type="ARBA" id="ARBA00023136"/>
    </source>
</evidence>
<keyword evidence="5 6" id="KW-0472">Membrane</keyword>
<organism evidence="7 8">
    <name type="scientific">Candidatus Kerfeldbacteria bacterium CG08_land_8_20_14_0_20_42_7</name>
    <dbReference type="NCBI Taxonomy" id="2014245"/>
    <lineage>
        <taxon>Bacteria</taxon>
        <taxon>Candidatus Kerfeldiibacteriota</taxon>
    </lineage>
</organism>
<dbReference type="GO" id="GO:0015628">
    <property type="term" value="P:protein secretion by the type II secretion system"/>
    <property type="evidence" value="ECO:0007669"/>
    <property type="project" value="InterPro"/>
</dbReference>
<comment type="caution">
    <text evidence="7">The sequence shown here is derived from an EMBL/GenBank/DDBJ whole genome shotgun (WGS) entry which is preliminary data.</text>
</comment>
<proteinExistence type="predicted"/>
<dbReference type="InterPro" id="IPR000983">
    <property type="entry name" value="Bac_GSPG_pilin"/>
</dbReference>